<evidence type="ECO:0000256" key="9">
    <source>
        <dbReference type="ARBA" id="ARBA00064003"/>
    </source>
</evidence>
<dbReference type="PROSITE" id="PS50109">
    <property type="entry name" value="HIS_KIN"/>
    <property type="match status" value="1"/>
</dbReference>
<dbReference type="GO" id="GO:0005524">
    <property type="term" value="F:ATP binding"/>
    <property type="evidence" value="ECO:0007669"/>
    <property type="project" value="UniProtKB-KW"/>
</dbReference>
<evidence type="ECO:0000256" key="11">
    <source>
        <dbReference type="PROSITE-ProRule" id="PRU00169"/>
    </source>
</evidence>
<dbReference type="SUPFAM" id="SSF47384">
    <property type="entry name" value="Homodimeric domain of signal transducing histidine kinase"/>
    <property type="match status" value="1"/>
</dbReference>
<dbReference type="PROSITE" id="PS50110">
    <property type="entry name" value="RESPONSE_REGULATORY"/>
    <property type="match status" value="2"/>
</dbReference>
<dbReference type="SUPFAM" id="SSF55874">
    <property type="entry name" value="ATPase domain of HSP90 chaperone/DNA topoisomerase II/histidine kinase"/>
    <property type="match status" value="1"/>
</dbReference>
<keyword evidence="15" id="KW-1185">Reference proteome</keyword>
<dbReference type="RefSeq" id="WP_092222275.1">
    <property type="nucleotide sequence ID" value="NZ_FNJI01000011.1"/>
</dbReference>
<dbReference type="CDD" id="cd16922">
    <property type="entry name" value="HATPase_EvgS-ArcB-TorS-like"/>
    <property type="match status" value="1"/>
</dbReference>
<comment type="subunit">
    <text evidence="9">At low DSF concentrations, interacts with RpfF.</text>
</comment>
<evidence type="ECO:0000256" key="10">
    <source>
        <dbReference type="ARBA" id="ARBA00068150"/>
    </source>
</evidence>
<dbReference type="FunFam" id="1.10.287.130:FF:000002">
    <property type="entry name" value="Two-component osmosensing histidine kinase"/>
    <property type="match status" value="1"/>
</dbReference>
<evidence type="ECO:0000256" key="4">
    <source>
        <dbReference type="ARBA" id="ARBA00022679"/>
    </source>
</evidence>
<comment type="catalytic activity">
    <reaction evidence="1">
        <text>ATP + protein L-histidine = ADP + protein N-phospho-L-histidine.</text>
        <dbReference type="EC" id="2.7.13.3"/>
    </reaction>
</comment>
<dbReference type="FunFam" id="3.30.565.10:FF:000010">
    <property type="entry name" value="Sensor histidine kinase RcsC"/>
    <property type="match status" value="1"/>
</dbReference>
<dbReference type="PANTHER" id="PTHR45339:SF1">
    <property type="entry name" value="HYBRID SIGNAL TRANSDUCTION HISTIDINE KINASE J"/>
    <property type="match status" value="1"/>
</dbReference>
<keyword evidence="3 11" id="KW-0597">Phosphoprotein</keyword>
<evidence type="ECO:0000256" key="6">
    <source>
        <dbReference type="ARBA" id="ARBA00022777"/>
    </source>
</evidence>
<proteinExistence type="predicted"/>
<dbReference type="InterPro" id="IPR036890">
    <property type="entry name" value="HATPase_C_sf"/>
</dbReference>
<dbReference type="EMBL" id="FNJI01000011">
    <property type="protein sequence ID" value="SDP15485.1"/>
    <property type="molecule type" value="Genomic_DNA"/>
</dbReference>
<evidence type="ECO:0000313" key="14">
    <source>
        <dbReference type="EMBL" id="SDP15485.1"/>
    </source>
</evidence>
<feature type="modified residue" description="4-aspartylphosphate" evidence="11">
    <location>
        <position position="723"/>
    </location>
</feature>
<dbReference type="STRING" id="91360.SAMN05660330_01960"/>
<feature type="domain" description="Response regulatory" evidence="13">
    <location>
        <begin position="668"/>
        <end position="791"/>
    </location>
</feature>
<evidence type="ECO:0000313" key="15">
    <source>
        <dbReference type="Proteomes" id="UP000199073"/>
    </source>
</evidence>
<dbReference type="AlphaFoldDB" id="A0A1H0QEK0"/>
<evidence type="ECO:0000256" key="5">
    <source>
        <dbReference type="ARBA" id="ARBA00022741"/>
    </source>
</evidence>
<gene>
    <name evidence="14" type="ORF">SAMN05660330_01960</name>
</gene>
<dbReference type="InterPro" id="IPR005467">
    <property type="entry name" value="His_kinase_dom"/>
</dbReference>
<evidence type="ECO:0000259" key="12">
    <source>
        <dbReference type="PROSITE" id="PS50109"/>
    </source>
</evidence>
<name>A0A1H0QEK0_9BACT</name>
<dbReference type="CDD" id="cd17546">
    <property type="entry name" value="REC_hyHK_CKI1_RcsC-like"/>
    <property type="match status" value="2"/>
</dbReference>
<dbReference type="Pfam" id="PF00512">
    <property type="entry name" value="HisKA"/>
    <property type="match status" value="1"/>
</dbReference>
<dbReference type="GO" id="GO:0000155">
    <property type="term" value="F:phosphorelay sensor kinase activity"/>
    <property type="evidence" value="ECO:0007669"/>
    <property type="project" value="InterPro"/>
</dbReference>
<accession>A0A1H0QEK0</accession>
<dbReference type="Pfam" id="PF02518">
    <property type="entry name" value="HATPase_c"/>
    <property type="match status" value="1"/>
</dbReference>
<dbReference type="PANTHER" id="PTHR45339">
    <property type="entry name" value="HYBRID SIGNAL TRANSDUCTION HISTIDINE KINASE J"/>
    <property type="match status" value="1"/>
</dbReference>
<evidence type="ECO:0000256" key="8">
    <source>
        <dbReference type="ARBA" id="ARBA00023012"/>
    </source>
</evidence>
<dbReference type="Gene3D" id="3.40.50.2300">
    <property type="match status" value="2"/>
</dbReference>
<feature type="domain" description="Response regulatory" evidence="13">
    <location>
        <begin position="819"/>
        <end position="939"/>
    </location>
</feature>
<reference evidence="14 15" key="1">
    <citation type="submission" date="2016-10" db="EMBL/GenBank/DDBJ databases">
        <authorList>
            <person name="de Groot N.N."/>
        </authorList>
    </citation>
    <scope>NUCLEOTIDE SEQUENCE [LARGE SCALE GENOMIC DNA]</scope>
    <source>
        <strain evidence="14 15">DSM 12130</strain>
    </source>
</reference>
<evidence type="ECO:0000256" key="2">
    <source>
        <dbReference type="ARBA" id="ARBA00012438"/>
    </source>
</evidence>
<dbReference type="Gene3D" id="3.30.565.10">
    <property type="entry name" value="Histidine kinase-like ATPase, C-terminal domain"/>
    <property type="match status" value="1"/>
</dbReference>
<dbReference type="InterPro" id="IPR001789">
    <property type="entry name" value="Sig_transdc_resp-reg_receiver"/>
</dbReference>
<keyword evidence="6 14" id="KW-0418">Kinase</keyword>
<organism evidence="14 15">
    <name type="scientific">Desulforhopalus singaporensis</name>
    <dbReference type="NCBI Taxonomy" id="91360"/>
    <lineage>
        <taxon>Bacteria</taxon>
        <taxon>Pseudomonadati</taxon>
        <taxon>Thermodesulfobacteriota</taxon>
        <taxon>Desulfobulbia</taxon>
        <taxon>Desulfobulbales</taxon>
        <taxon>Desulfocapsaceae</taxon>
        <taxon>Desulforhopalus</taxon>
    </lineage>
</organism>
<evidence type="ECO:0000256" key="3">
    <source>
        <dbReference type="ARBA" id="ARBA00022553"/>
    </source>
</evidence>
<dbReference type="Pfam" id="PF00072">
    <property type="entry name" value="Response_reg"/>
    <property type="match status" value="2"/>
</dbReference>
<dbReference type="PRINTS" id="PR00344">
    <property type="entry name" value="BCTRLSENSOR"/>
</dbReference>
<dbReference type="InterPro" id="IPR003594">
    <property type="entry name" value="HATPase_dom"/>
</dbReference>
<evidence type="ECO:0000256" key="1">
    <source>
        <dbReference type="ARBA" id="ARBA00000085"/>
    </source>
</evidence>
<dbReference type="EC" id="2.7.13.3" evidence="2"/>
<dbReference type="SMART" id="SM00448">
    <property type="entry name" value="REC"/>
    <property type="match status" value="2"/>
</dbReference>
<dbReference type="InterPro" id="IPR011006">
    <property type="entry name" value="CheY-like_superfamily"/>
</dbReference>
<feature type="modified residue" description="4-aspartylphosphate" evidence="11">
    <location>
        <position position="872"/>
    </location>
</feature>
<keyword evidence="7" id="KW-0067">ATP-binding</keyword>
<dbReference type="SMART" id="SM00388">
    <property type="entry name" value="HisKA"/>
    <property type="match status" value="1"/>
</dbReference>
<dbReference type="Proteomes" id="UP000199073">
    <property type="component" value="Unassembled WGS sequence"/>
</dbReference>
<dbReference type="OrthoDB" id="5468627at2"/>
<protein>
    <recommendedName>
        <fullName evidence="10">Sensory/regulatory protein RpfC</fullName>
        <ecNumber evidence="2">2.7.13.3</ecNumber>
    </recommendedName>
</protein>
<keyword evidence="8" id="KW-0902">Two-component regulatory system</keyword>
<dbReference type="InterPro" id="IPR004358">
    <property type="entry name" value="Sig_transdc_His_kin-like_C"/>
</dbReference>
<dbReference type="InterPro" id="IPR003661">
    <property type="entry name" value="HisK_dim/P_dom"/>
</dbReference>
<dbReference type="Gene3D" id="1.10.287.130">
    <property type="match status" value="1"/>
</dbReference>
<feature type="domain" description="Histidine kinase" evidence="12">
    <location>
        <begin position="428"/>
        <end position="649"/>
    </location>
</feature>
<dbReference type="CDD" id="cd00082">
    <property type="entry name" value="HisKA"/>
    <property type="match status" value="1"/>
</dbReference>
<dbReference type="SUPFAM" id="SSF52172">
    <property type="entry name" value="CheY-like"/>
    <property type="match status" value="2"/>
</dbReference>
<dbReference type="SMART" id="SM00387">
    <property type="entry name" value="HATPase_c"/>
    <property type="match status" value="1"/>
</dbReference>
<dbReference type="InterPro" id="IPR036097">
    <property type="entry name" value="HisK_dim/P_sf"/>
</dbReference>
<evidence type="ECO:0000256" key="7">
    <source>
        <dbReference type="ARBA" id="ARBA00022840"/>
    </source>
</evidence>
<keyword evidence="5" id="KW-0547">Nucleotide-binding</keyword>
<keyword evidence="4" id="KW-0808">Transferase</keyword>
<sequence length="943" mass="104888">MKLRGESVRQGKTVLLLFLILFRLGMAASVRAQDVTEPVAKNILFLSIYQMDLPVSRLSMKTIQAEIAKIKDLKLNFYYEFLDLNRFSGEDYLRAMFDLFKLKYANKRVDLVIVINHRMLKPWLQHRDTILPDTPVIFYGTGREEDFALDRLPPDVGGVMGEEEFTTSMRWFLNTNPGVDEVVLVHGVGPIDQLFVNMVDEVRDKVCSDRVRCTDWSGLPVTEMKRRAALLKKNSVILYTLLFEDAAGQQHKPIDVVREIASAASVPVLSGYDQFIGTGTIGGYMYSVEAQTSAVMQMGLMVLREGPDRKPTVMKKGGNQFIFDYRALKRFDIGLSTLPPGSIVKNRQYSVFELYPKEIAAVLSTLLVLLVLVVFLGRQTKRLNSAQAGLIELNESLEDEVRSRTVEIVSAKEQAEAANKAKSVFLANMSHEIRTPMNAIIGLAHLTLKTDLSAKQYDYVAKIEQSAGTLLAIINDILDFSKIEADKLDIEVTEFDLNEVMDNLLNMIMVKIPKRRLELVFDLDPTLPTSLKGDPLRLGQVLLNLLNNAIKFTENGEVVVAARPVMIEKDLAVIQFSIHDTGIGMSPDQQQAVFGSFAQADSSTTRRYGGTGLGLTISKKLVEMMGGKLTVESELGVGSTFSFTAKFGRYEKDNEERSMPFELLRGMRVLVVDDNDLCGMVLKGHLESIGFAVETSNSGAEAINIIKRADGSGGQPIELVFMDWKMVGQDGIETIRKIQQKDDLNHLPKIIVVTAYGAENMEKQADDVSFDGILSKPLTQSALLNKIMVVMGDQLVSPKAWQSNLQEKTAGLEQIRGARILVIEDDKINQQVARELLKKEGFIVAVAENGRVGLDLLYASLENDPFDAVLMDIQMPVMDGYAATEKIRKDDRFSNLPVIAMTADAIRGVSEKALGEGMDDFISKPVDPAVLYRTLVKWIGPAR</sequence>
<evidence type="ECO:0000259" key="13">
    <source>
        <dbReference type="PROSITE" id="PS50110"/>
    </source>
</evidence>